<accession>A0AA38VMI9</accession>
<dbReference type="PANTHER" id="PTHR31896:SF64">
    <property type="entry name" value="TRICHOTHECENE 3-O-ACETYLTRANSFERASE"/>
    <property type="match status" value="1"/>
</dbReference>
<evidence type="ECO:0000256" key="1">
    <source>
        <dbReference type="ARBA" id="ARBA00022679"/>
    </source>
</evidence>
<reference evidence="2" key="1">
    <citation type="submission" date="2022-07" db="EMBL/GenBank/DDBJ databases">
        <title>Fungi with potential for degradation of polypropylene.</title>
        <authorList>
            <person name="Gostincar C."/>
        </authorList>
    </citation>
    <scope>NUCLEOTIDE SEQUENCE</scope>
    <source>
        <strain evidence="2">EXF-13287</strain>
    </source>
</reference>
<keyword evidence="1" id="KW-0808">Transferase</keyword>
<dbReference type="GO" id="GO:0016740">
    <property type="term" value="F:transferase activity"/>
    <property type="evidence" value="ECO:0007669"/>
    <property type="project" value="UniProtKB-KW"/>
</dbReference>
<dbReference type="InterPro" id="IPR051283">
    <property type="entry name" value="Sec_Metabolite_Acyltrans"/>
</dbReference>
<gene>
    <name evidence="2" type="ORF">NKR19_g4798</name>
</gene>
<evidence type="ECO:0000313" key="3">
    <source>
        <dbReference type="Proteomes" id="UP001174691"/>
    </source>
</evidence>
<protein>
    <submittedName>
        <fullName evidence="2">Uncharacterized protein</fullName>
    </submittedName>
</protein>
<keyword evidence="3" id="KW-1185">Reference proteome</keyword>
<comment type="caution">
    <text evidence="2">The sequence shown here is derived from an EMBL/GenBank/DDBJ whole genome shotgun (WGS) entry which is preliminary data.</text>
</comment>
<dbReference type="Proteomes" id="UP001174691">
    <property type="component" value="Unassembled WGS sequence"/>
</dbReference>
<dbReference type="InterPro" id="IPR023213">
    <property type="entry name" value="CAT-like_dom_sf"/>
</dbReference>
<evidence type="ECO:0000313" key="2">
    <source>
        <dbReference type="EMBL" id="KAJ9151589.1"/>
    </source>
</evidence>
<dbReference type="AlphaFoldDB" id="A0AA38VMI9"/>
<dbReference type="EMBL" id="JANBVN010000062">
    <property type="protein sequence ID" value="KAJ9151589.1"/>
    <property type="molecule type" value="Genomic_DNA"/>
</dbReference>
<dbReference type="PANTHER" id="PTHR31896">
    <property type="entry name" value="FAMILY REGULATORY PROTEIN, PUTATIVE (AFU_ORTHOLOGUE AFUA_3G14730)-RELATED"/>
    <property type="match status" value="1"/>
</dbReference>
<organism evidence="2 3">
    <name type="scientific">Coniochaeta hoffmannii</name>
    <dbReference type="NCBI Taxonomy" id="91930"/>
    <lineage>
        <taxon>Eukaryota</taxon>
        <taxon>Fungi</taxon>
        <taxon>Dikarya</taxon>
        <taxon>Ascomycota</taxon>
        <taxon>Pezizomycotina</taxon>
        <taxon>Sordariomycetes</taxon>
        <taxon>Sordariomycetidae</taxon>
        <taxon>Coniochaetales</taxon>
        <taxon>Coniochaetaceae</taxon>
        <taxon>Coniochaeta</taxon>
    </lineage>
</organism>
<sequence length="581" mass="66015">MAGPNSTGGPEPAELRKLALINQVNLTQQPTPKRPISRNQILQLSPIDHTIARSYVRVHLSFPFEGDENTQQKALGRLFHAFEVAIRRWPFLAGEVILNHSRQQDVLEVPYMLKSSTREISMWFGESASQDGYAMWTYNELMKWGAAPGWLSSSLFTFRNPSQAALYLTKCPVMTFNQTFVEGGLILSFSFHHAVLDGPSMKQFLQVFALGCAPGDKQWTEGIAKSIQDRYAELDFLMPRNRGFGTGYDPVAHCEEYSLTGDVERPSRYHHCRTTIFELKHSKILELKRQVMHLINQSGSEDWVSTTDCLCGLIWVAVMRTRARRLHPGQTEVRFTTAVDARSRVSKPLPEYMGNLIVAAVAKTTIGQLLGERNYQTLRNPGTARERQWKVTTHEVLGIRNDIDLPSIARAAMQIRKAIHAVDETYVKHRMAINLDEASKIRDTNAYLRAADTANTGLDFSSWRDWLESGFDPRGKMTFQHPPIMDGKMRFDIPGVKTNYPDFVRTSNPQREGTCILLPRRTGGKAGKYATWEFSLCLREEEMRDLAFLTELGSWAHRVLDQEVEDVLAMKARMSMENGRL</sequence>
<name>A0AA38VMI9_9PEZI</name>
<dbReference type="Gene3D" id="3.30.559.10">
    <property type="entry name" value="Chloramphenicol acetyltransferase-like domain"/>
    <property type="match status" value="2"/>
</dbReference>
<proteinExistence type="predicted"/>
<dbReference type="Pfam" id="PF02458">
    <property type="entry name" value="Transferase"/>
    <property type="match status" value="1"/>
</dbReference>